<accession>A0ACB5TLH6</accession>
<reference evidence="1" key="1">
    <citation type="submission" date="2023-04" db="EMBL/GenBank/DDBJ databases">
        <title>Candida boidinii NBRC 1967.</title>
        <authorList>
            <person name="Ichikawa N."/>
            <person name="Sato H."/>
            <person name="Tonouchi N."/>
        </authorList>
    </citation>
    <scope>NUCLEOTIDE SEQUENCE</scope>
    <source>
        <strain evidence="1">NBRC 1967</strain>
    </source>
</reference>
<name>A0ACB5TLH6_CANBO</name>
<sequence>MSNSQFTRSYIPTSSSSYSITDSESDAYFTDARSHMTGVSTESSSDEEADNTHINNNNNNNSNVIRNSLISDDPNGTSLSPQVTITEEIPPTSHQELQLDNNLENEQNSILTNTNLNSQPEINQSTMNTAVTATPTAPVAVTPEQTAPVETAPVELKPLDTPKLNEKALADGNTASPQTDDSDKTQSNLQSNEKSSDNIVKSQPLPNDLPAYKKTEETNKKAYVNTDANKNTQGAAGAPKRYRKEQSECAEYWSECQCCPCCSCDRESGENIFILCATCLTTSCVSVFTALCAASCCS</sequence>
<protein>
    <submittedName>
        <fullName evidence="1">Unnamed protein product</fullName>
    </submittedName>
</protein>
<evidence type="ECO:0000313" key="1">
    <source>
        <dbReference type="EMBL" id="GME90995.1"/>
    </source>
</evidence>
<dbReference type="Proteomes" id="UP001165101">
    <property type="component" value="Unassembled WGS sequence"/>
</dbReference>
<dbReference type="EMBL" id="BSXV01000885">
    <property type="protein sequence ID" value="GME90995.1"/>
    <property type="molecule type" value="Genomic_DNA"/>
</dbReference>
<comment type="caution">
    <text evidence="1">The sequence shown here is derived from an EMBL/GenBank/DDBJ whole genome shotgun (WGS) entry which is preliminary data.</text>
</comment>
<keyword evidence="2" id="KW-1185">Reference proteome</keyword>
<gene>
    <name evidence="1" type="ORF">Cboi01_000210300</name>
</gene>
<organism evidence="1 2">
    <name type="scientific">Candida boidinii</name>
    <name type="common">Yeast</name>
    <dbReference type="NCBI Taxonomy" id="5477"/>
    <lineage>
        <taxon>Eukaryota</taxon>
        <taxon>Fungi</taxon>
        <taxon>Dikarya</taxon>
        <taxon>Ascomycota</taxon>
        <taxon>Saccharomycotina</taxon>
        <taxon>Pichiomycetes</taxon>
        <taxon>Pichiales</taxon>
        <taxon>Pichiaceae</taxon>
        <taxon>Ogataea</taxon>
        <taxon>Ogataea/Candida clade</taxon>
    </lineage>
</organism>
<evidence type="ECO:0000313" key="2">
    <source>
        <dbReference type="Proteomes" id="UP001165101"/>
    </source>
</evidence>
<proteinExistence type="predicted"/>